<keyword evidence="2" id="KW-0812">Transmembrane</keyword>
<protein>
    <submittedName>
        <fullName evidence="3">Uncharacterized protein</fullName>
    </submittedName>
</protein>
<evidence type="ECO:0000256" key="1">
    <source>
        <dbReference type="SAM" id="MobiDB-lite"/>
    </source>
</evidence>
<feature type="transmembrane region" description="Helical" evidence="2">
    <location>
        <begin position="58"/>
        <end position="76"/>
    </location>
</feature>
<dbReference type="KEGG" id="tsin:OXH18_17040"/>
<dbReference type="RefSeq" id="WP_268608307.1">
    <property type="nucleotide sequence ID" value="NZ_CP113797.1"/>
</dbReference>
<feature type="region of interest" description="Disordered" evidence="1">
    <location>
        <begin position="95"/>
        <end position="196"/>
    </location>
</feature>
<keyword evidence="2" id="KW-0472">Membrane</keyword>
<keyword evidence="2" id="KW-1133">Transmembrane helix</keyword>
<dbReference type="Proteomes" id="UP001163152">
    <property type="component" value="Chromosome"/>
</dbReference>
<feature type="transmembrane region" description="Helical" evidence="2">
    <location>
        <begin position="7"/>
        <end position="24"/>
    </location>
</feature>
<feature type="compositionally biased region" description="Low complexity" evidence="1">
    <location>
        <begin position="142"/>
        <end position="154"/>
    </location>
</feature>
<evidence type="ECO:0000313" key="3">
    <source>
        <dbReference type="EMBL" id="WAL58870.1"/>
    </source>
</evidence>
<keyword evidence="4" id="KW-1185">Reference proteome</keyword>
<proteinExistence type="predicted"/>
<feature type="transmembrane region" description="Helical" evidence="2">
    <location>
        <begin position="30"/>
        <end position="46"/>
    </location>
</feature>
<evidence type="ECO:0000313" key="4">
    <source>
        <dbReference type="Proteomes" id="UP001163152"/>
    </source>
</evidence>
<evidence type="ECO:0000256" key="2">
    <source>
        <dbReference type="SAM" id="Phobius"/>
    </source>
</evidence>
<reference evidence="3" key="1">
    <citation type="submission" date="2022-12" db="EMBL/GenBank/DDBJ databases">
        <title>Polyphasic identification of a Novel Hot-Spring Cyanobacterium Ocullathermofonsia sinensis gen nov. sp. nov. and Genomic Insights on its Adaptations to the Thermal Habitat.</title>
        <authorList>
            <person name="Daroch M."/>
            <person name="Tang J."/>
            <person name="Jiang Y."/>
        </authorList>
    </citation>
    <scope>NUCLEOTIDE SEQUENCE</scope>
    <source>
        <strain evidence="3">PKUAC-SCTA174</strain>
    </source>
</reference>
<dbReference type="EMBL" id="CP113797">
    <property type="protein sequence ID" value="WAL58870.1"/>
    <property type="molecule type" value="Genomic_DNA"/>
</dbReference>
<name>A0A9E8Z994_9CYAN</name>
<feature type="compositionally biased region" description="Pro residues" evidence="1">
    <location>
        <begin position="100"/>
        <end position="141"/>
    </location>
</feature>
<organism evidence="3 4">
    <name type="scientific">Thermocoleostomius sinensis A174</name>
    <dbReference type="NCBI Taxonomy" id="2016057"/>
    <lineage>
        <taxon>Bacteria</taxon>
        <taxon>Bacillati</taxon>
        <taxon>Cyanobacteriota</taxon>
        <taxon>Cyanophyceae</taxon>
        <taxon>Oculatellales</taxon>
        <taxon>Oculatellaceae</taxon>
        <taxon>Thermocoleostomius</taxon>
    </lineage>
</organism>
<dbReference type="AlphaFoldDB" id="A0A9E8Z994"/>
<accession>A0A9E8Z994</accession>
<sequence>MQRIKSFLGWSFATFFGMAFLGSLLSDSPVGTLVLLLWLLICLPPINRFVQSQGLRHWIWWKVGIFAIGFFLIGSTTEPEAPPAAIVPPPVISSPVASESPPPNRPSAEPSPSPIVSPSPTPSAEPSPSPIPAPAPAPVVIPSPSSTPVSTGPIREAVSGSCDCPYDTDRAGRRCGGRSAYSRPGGNQPVCYFEDR</sequence>
<gene>
    <name evidence="3" type="ORF">OXH18_17040</name>
</gene>